<organismHost>
    <name type="scientific">Agrotis segetum</name>
    <name type="common">Turnip moth</name>
    <dbReference type="NCBI Taxonomy" id="47767"/>
</organismHost>
<keyword evidence="5" id="KW-1185">Reference proteome</keyword>
<evidence type="ECO:0000313" key="2">
    <source>
        <dbReference type="EMBL" id="AHN92159.1"/>
    </source>
</evidence>
<evidence type="ECO:0000313" key="5">
    <source>
        <dbReference type="Proteomes" id="UP000232958"/>
    </source>
</evidence>
<dbReference type="EMBL" id="KR584663">
    <property type="protein sequence ID" value="AKN63397.1"/>
    <property type="molecule type" value="Genomic_DNA"/>
</dbReference>
<dbReference type="EMBL" id="AY522332">
    <property type="protein sequence ID" value="AAS82629.1"/>
    <property type="molecule type" value="Genomic_DNA"/>
</dbReference>
<protein>
    <submittedName>
        <fullName evidence="1">ORF109</fullName>
    </submittedName>
</protein>
<dbReference type="EMBL" id="KC994902">
    <property type="protein sequence ID" value="AHN92159.1"/>
    <property type="molecule type" value="Genomic_DNA"/>
</dbReference>
<dbReference type="Proteomes" id="UP000232958">
    <property type="component" value="Segment"/>
</dbReference>
<name>Q6QXG9_GVAS</name>
<evidence type="ECO:0000313" key="4">
    <source>
        <dbReference type="Proteomes" id="UP000202635"/>
    </source>
</evidence>
<reference evidence="3 5" key="3">
    <citation type="submission" date="2015-05" db="EMBL/GenBank/DDBJ databases">
        <title>Complete Sequence of an Agrotis segetum granulovirus isolate from Europe.</title>
        <authorList>
            <person name="Gueli Alletti G."/>
            <person name="Wennmann J.T."/>
            <person name="Jehle J.A."/>
        </authorList>
    </citation>
    <scope>NUCLEOTIDE SEQUENCE [LARGE SCALE GENOMIC DNA]</scope>
    <source>
        <strain evidence="3 5">DA</strain>
    </source>
</reference>
<reference evidence="2" key="2">
    <citation type="journal article" date="2014" name="Arch. Virol.">
        <title>Complete genome sequence of Agrotis segetum granulovirus Shanghai strain.</title>
        <authorList>
            <person name="Zhang X."/>
            <person name="Liang Z."/>
            <person name="Yin X."/>
            <person name="Wang J."/>
            <person name="Shao X."/>
        </authorList>
    </citation>
    <scope>NUCLEOTIDE SEQUENCE</scope>
    <source>
        <strain evidence="2">L1</strain>
    </source>
</reference>
<reference evidence="1 4" key="1">
    <citation type="submission" date="2004-09" db="EMBL/GenBank/DDBJ databases">
        <authorList>
            <person name="Ai X.L."/>
            <person name="Wang Z.F."/>
            <person name="Wang B."/>
            <person name="Zhang W."/>
            <person name="Li F."/>
            <person name="Fu J.H."/>
            <person name="Cui C.S."/>
            <person name="Shi Y.H."/>
            <person name="He M."/>
        </authorList>
    </citation>
    <scope>NUCLEOTIDE SEQUENCE [LARGE SCALE GENOMIC DNA]</scope>
</reference>
<accession>Q6QXG9</accession>
<dbReference type="Proteomes" id="UP000202635">
    <property type="component" value="Genome"/>
</dbReference>
<gene>
    <name evidence="1" type="primary">ORF109</name>
    <name evidence="2" type="ORF">AsGV120</name>
    <name evidence="3" type="ORF">AsGV123</name>
    <name evidence="1" type="ORF">AsGVgp109</name>
</gene>
<evidence type="ECO:0000313" key="1">
    <source>
        <dbReference type="EMBL" id="AAS82629.1"/>
    </source>
</evidence>
<evidence type="ECO:0000313" key="3">
    <source>
        <dbReference type="EMBL" id="AKN63397.1"/>
    </source>
</evidence>
<organism evidence="1 4">
    <name type="scientific">Agrotis segetum granulosis virus</name>
    <name type="common">AsGV</name>
    <name type="synonym">Agrotis segetum granulovirus</name>
    <dbReference type="NCBI Taxonomy" id="10464"/>
    <lineage>
        <taxon>Viruses</taxon>
        <taxon>Viruses incertae sedis</taxon>
        <taxon>Naldaviricetes</taxon>
        <taxon>Lefavirales</taxon>
        <taxon>Baculoviridae</taxon>
        <taxon>Betabaculovirus</taxon>
        <taxon>Betabaculovirus agsegetum</taxon>
    </lineage>
</organism>
<proteinExistence type="predicted"/>
<sequence>MPIFNKYIYGHRFLWVNDHEENYYSSEDIAKYLRWTPEKLAERLRFVDDSNWIDWDELNILISSLTLNQNASHLFQYDDYASDLSFLTTGGVKEMVEKEFYDDILKLMVSELFCLDDINFEPNGKVFNLSLANFEKPVTVASLKVAVNKHGCIYTSAGNMVSKVPSYVRLKSTNCVPVDWRRIYGFSKEVTLYDYSKTRWIGLKKSNTLLTHKSEPLLNHFTSVLEYATALATVNMNTINELVDLCKYCEKRQVVDCVRKIQTASCGMKEFLKVNVNINKPL</sequence>